<evidence type="ECO:0000313" key="18">
    <source>
        <dbReference type="EMBL" id="MCO5396802.1"/>
    </source>
</evidence>
<evidence type="ECO:0000256" key="13">
    <source>
        <dbReference type="ARBA" id="ARBA00023316"/>
    </source>
</evidence>
<evidence type="ECO:0000256" key="10">
    <source>
        <dbReference type="ARBA" id="ARBA00022984"/>
    </source>
</evidence>
<dbReference type="InterPro" id="IPR017790">
    <property type="entry name" value="Penicillin-binding_protein_2"/>
</dbReference>
<comment type="cofactor">
    <cofactor evidence="14">
        <name>Zn(2+)</name>
        <dbReference type="ChEBI" id="CHEBI:29105"/>
    </cofactor>
    <text evidence="14">Binds one Zn(2+) ion per subunit.</text>
</comment>
<evidence type="ECO:0000256" key="11">
    <source>
        <dbReference type="ARBA" id="ARBA00022989"/>
    </source>
</evidence>
<evidence type="ECO:0000256" key="2">
    <source>
        <dbReference type="ARBA" id="ARBA00004236"/>
    </source>
</evidence>
<keyword evidence="3 14" id="KW-1003">Cell membrane</keyword>
<evidence type="ECO:0000256" key="6">
    <source>
        <dbReference type="ARBA" id="ARBA00022670"/>
    </source>
</evidence>
<accession>A0ABT1AEK1</accession>
<keyword evidence="11 14" id="KW-1133">Transmembrane helix</keyword>
<dbReference type="Pfam" id="PF00905">
    <property type="entry name" value="Transpeptidase"/>
    <property type="match status" value="1"/>
</dbReference>
<dbReference type="EC" id="3.4.16.4" evidence="14"/>
<dbReference type="SUPFAM" id="SSF56601">
    <property type="entry name" value="beta-lactamase/transpeptidase-like"/>
    <property type="match status" value="1"/>
</dbReference>
<dbReference type="Gene3D" id="3.90.1310.10">
    <property type="entry name" value="Penicillin-binding protein 2a (Domain 2)"/>
    <property type="match status" value="1"/>
</dbReference>
<feature type="compositionally biased region" description="Pro residues" evidence="15">
    <location>
        <begin position="790"/>
        <end position="804"/>
    </location>
</feature>
<dbReference type="HAMAP" id="MF_02081">
    <property type="entry name" value="MrdA_transpept"/>
    <property type="match status" value="1"/>
</dbReference>
<evidence type="ECO:0000256" key="1">
    <source>
        <dbReference type="ARBA" id="ARBA00004167"/>
    </source>
</evidence>
<dbReference type="NCBIfam" id="TIGR03423">
    <property type="entry name" value="pbp2_mrdA"/>
    <property type="match status" value="1"/>
</dbReference>
<comment type="similarity">
    <text evidence="14">Belongs to the transpeptidase family. MrdA subfamily.</text>
</comment>
<keyword evidence="14" id="KW-0479">Metal-binding</keyword>
<evidence type="ECO:0000256" key="4">
    <source>
        <dbReference type="ARBA" id="ARBA00022519"/>
    </source>
</evidence>
<feature type="domain" description="Penicillin-binding protein dimerisation" evidence="17">
    <location>
        <begin position="61"/>
        <end position="251"/>
    </location>
</feature>
<dbReference type="InterPro" id="IPR005311">
    <property type="entry name" value="PBP_dimer"/>
</dbReference>
<reference evidence="18" key="2">
    <citation type="journal article" date="2023" name="Front. Microbiol.">
        <title>Ralstonia chuxiongensis sp. nov., Ralstonia mojiangensis sp. nov., and Ralstonia soli sp. nov., isolated from tobacco fields, are three novel species in the family Burkholderiaceae.</title>
        <authorList>
            <person name="Lu C.H."/>
            <person name="Zhang Y.Y."/>
            <person name="Jiang N."/>
            <person name="Chen W."/>
            <person name="Shao X."/>
            <person name="Zhao Z.M."/>
            <person name="Lu W.L."/>
            <person name="Hu X."/>
            <person name="Xi Y.X."/>
            <person name="Zou S.Y."/>
            <person name="Wei Q.J."/>
            <person name="Lin Z.L."/>
            <person name="Gong L."/>
            <person name="Gai X.T."/>
            <person name="Zhang L.Q."/>
            <person name="Li J.Y."/>
            <person name="Jin Y."/>
            <person name="Xia Z.Y."/>
        </authorList>
    </citation>
    <scope>NUCLEOTIDE SEQUENCE</scope>
    <source>
        <strain evidence="18">21MJYT02-11</strain>
    </source>
</reference>
<evidence type="ECO:0000256" key="7">
    <source>
        <dbReference type="ARBA" id="ARBA00022692"/>
    </source>
</evidence>
<feature type="binding site" evidence="14">
    <location>
        <position position="398"/>
    </location>
    <ligand>
        <name>Zn(2+)</name>
        <dbReference type="ChEBI" id="CHEBI:29105"/>
    </ligand>
</feature>
<keyword evidence="6 14" id="KW-0645">Protease</keyword>
<dbReference type="SUPFAM" id="SSF56519">
    <property type="entry name" value="Penicillin binding protein dimerisation domain"/>
    <property type="match status" value="1"/>
</dbReference>
<evidence type="ECO:0000256" key="5">
    <source>
        <dbReference type="ARBA" id="ARBA00022645"/>
    </source>
</evidence>
<dbReference type="Gene3D" id="3.30.1390.30">
    <property type="entry name" value="Penicillin-binding protein 2a, domain 3"/>
    <property type="match status" value="1"/>
</dbReference>
<dbReference type="Pfam" id="PF03717">
    <property type="entry name" value="PBP_dimer"/>
    <property type="match status" value="1"/>
</dbReference>
<keyword evidence="13 14" id="KW-0961">Cell wall biogenesis/degradation</keyword>
<evidence type="ECO:0000256" key="15">
    <source>
        <dbReference type="SAM" id="MobiDB-lite"/>
    </source>
</evidence>
<feature type="compositionally biased region" description="Low complexity" evidence="15">
    <location>
        <begin position="763"/>
        <end position="780"/>
    </location>
</feature>
<feature type="domain" description="Penicillin-binding protein transpeptidase" evidence="16">
    <location>
        <begin position="283"/>
        <end position="623"/>
    </location>
</feature>
<keyword evidence="4 14" id="KW-0997">Cell inner membrane</keyword>
<keyword evidence="8 14" id="KW-0378">Hydrolase</keyword>
<evidence type="ECO:0000256" key="12">
    <source>
        <dbReference type="ARBA" id="ARBA00023136"/>
    </source>
</evidence>
<proteinExistence type="inferred from homology"/>
<keyword evidence="10 14" id="KW-0573">Peptidoglycan synthesis</keyword>
<dbReference type="Gene3D" id="3.40.710.10">
    <property type="entry name" value="DD-peptidase/beta-lactamase superfamily"/>
    <property type="match status" value="1"/>
</dbReference>
<keyword evidence="9 14" id="KW-0133">Cell shape</keyword>
<protein>
    <recommendedName>
        <fullName evidence="14">Peptidoglycan D,D-transpeptidase MrdA</fullName>
        <ecNumber evidence="14">3.4.16.4</ecNumber>
    </recommendedName>
    <alternativeName>
        <fullName evidence="14">Penicillin-binding protein 2</fullName>
        <shortName evidence="14">PBP-2</shortName>
    </alternativeName>
</protein>
<evidence type="ECO:0000256" key="3">
    <source>
        <dbReference type="ARBA" id="ARBA00022475"/>
    </source>
</evidence>
<feature type="compositionally biased region" description="Low complexity" evidence="15">
    <location>
        <begin position="805"/>
        <end position="814"/>
    </location>
</feature>
<sequence>MTEIRNVEQELSRFRVRLAAAALFVVICFGLLLARFFWLQQVKHEQYSAKAEDNRISVAPIEPNRGIIMDRNGVVLARNYSAYTLEITPSKLQDTLDNTIDQLAQVVDIQPRDRRRFKRLMEDARSFESLPIRSQLTDQEVARFSAQRFRFPGVDVHARLFRQYPLGDSASHVIGYIGRISERDLDRIDNMSDANSQPGVTYDPRKDANNYSGTEYIGKVGIEQSYETELHGLTGYEEVEVSAGGRPIRTLSTSQATPGNNLILSLDINLQRLAEQLFGNRRGALVAIEPETGDILAFVSKPTFDPNLFIEGIDSATWNELNNSPDKPLLNRPLRGTYPPGSTYKPFMALGALELGKRTPQWGMADPGSFTLGNHTFRDDVPGGHGWVDMYRSIVASCDTYYYRLANDMGVNAIHDFMKPFGFGQVTGIDIEGERTGILPSTDWKRKAYKRPEQQKWYDGETISLGIGQGYNNFTILQLAHAVSTLANNGVVMKPHLVKAVEDSLSKARALTVPTESYRIPLKQANIDVIKHAMVGVNQAGTAAKAFIGAQYVSAGKTGTAQVYSLGKNEKYSHHALPESKRDHALFEAFAPADHPKIALALIVENAGFGATSAAPIARAVMDYYLTGKWPAELAATAPKPQPQPPVDTPSVFSTGKTATIASATATPQAAAEAAAQAASGVAAASAVAAPAASDAAAASVPAAASAVAAGTARSAPPLSPDLVAPALREAGTSAEAVAPATLDAQVLQALSHAQPAPELPPRGRGNAAAPASAPATSPKGGKEAKPGNKPAPKPAQKPTPKPAPAASAKSATP</sequence>
<keyword evidence="12 14" id="KW-0472">Membrane</keyword>
<comment type="caution">
    <text evidence="18">The sequence shown here is derived from an EMBL/GenBank/DDBJ whole genome shotgun (WGS) entry which is preliminary data.</text>
</comment>
<dbReference type="GO" id="GO:0009002">
    <property type="term" value="F:serine-type D-Ala-D-Ala carboxypeptidase activity"/>
    <property type="evidence" value="ECO:0007669"/>
    <property type="project" value="UniProtKB-EC"/>
</dbReference>
<evidence type="ECO:0000313" key="19">
    <source>
        <dbReference type="Proteomes" id="UP001162811"/>
    </source>
</evidence>
<dbReference type="PANTHER" id="PTHR30627:SF2">
    <property type="entry name" value="PEPTIDOGLYCAN D,D-TRANSPEPTIDASE MRDA"/>
    <property type="match status" value="1"/>
</dbReference>
<dbReference type="InterPro" id="IPR036138">
    <property type="entry name" value="PBP_dimer_sf"/>
</dbReference>
<feature type="binding site" evidence="14">
    <location>
        <position position="385"/>
    </location>
    <ligand>
        <name>Zn(2+)</name>
        <dbReference type="ChEBI" id="CHEBI:29105"/>
    </ligand>
</feature>
<keyword evidence="19" id="KW-1185">Reference proteome</keyword>
<evidence type="ECO:0000256" key="8">
    <source>
        <dbReference type="ARBA" id="ARBA00022801"/>
    </source>
</evidence>
<evidence type="ECO:0000259" key="16">
    <source>
        <dbReference type="Pfam" id="PF00905"/>
    </source>
</evidence>
<evidence type="ECO:0000256" key="9">
    <source>
        <dbReference type="ARBA" id="ARBA00022960"/>
    </source>
</evidence>
<dbReference type="InterPro" id="IPR001460">
    <property type="entry name" value="PCN-bd_Tpept"/>
</dbReference>
<comment type="subcellular location">
    <subcellularLocation>
        <location evidence="14">Cell inner membrane</location>
        <topology evidence="14">Single-pass membrane protein</topology>
    </subcellularLocation>
    <subcellularLocation>
        <location evidence="2">Cell membrane</location>
    </subcellularLocation>
    <subcellularLocation>
        <location evidence="1">Membrane</location>
        <topology evidence="1">Single-pass membrane protein</topology>
    </subcellularLocation>
</comment>
<comment type="function">
    <text evidence="14">Catalyzes cross-linking of the peptidoglycan cell wall.</text>
</comment>
<evidence type="ECO:0000259" key="17">
    <source>
        <dbReference type="Pfam" id="PF03717"/>
    </source>
</evidence>
<feature type="binding site" evidence="14">
    <location>
        <position position="366"/>
    </location>
    <ligand>
        <name>Zn(2+)</name>
        <dbReference type="ChEBI" id="CHEBI:29105"/>
    </ligand>
</feature>
<dbReference type="EMBL" id="JAMXHT010000001">
    <property type="protein sequence ID" value="MCO5396802.1"/>
    <property type="molecule type" value="Genomic_DNA"/>
</dbReference>
<dbReference type="RefSeq" id="WP_252675871.1">
    <property type="nucleotide sequence ID" value="NZ_JAMXHT010000001.1"/>
</dbReference>
<dbReference type="Proteomes" id="UP001162811">
    <property type="component" value="Unassembled WGS sequence"/>
</dbReference>
<keyword evidence="7 14" id="KW-0812">Transmembrane</keyword>
<gene>
    <name evidence="14 18" type="primary">mrdA</name>
    <name evidence="18" type="ORF">NG900_01190</name>
</gene>
<keyword evidence="5 14" id="KW-0121">Carboxypeptidase</keyword>
<reference evidence="18" key="1">
    <citation type="submission" date="2022-06" db="EMBL/GenBank/DDBJ databases">
        <authorList>
            <person name="Lu C.-H."/>
        </authorList>
    </citation>
    <scope>NUCLEOTIDE SEQUENCE</scope>
    <source>
        <strain evidence="18">21MJYT02-11</strain>
    </source>
</reference>
<evidence type="ECO:0000256" key="14">
    <source>
        <dbReference type="HAMAP-Rule" id="MF_02081"/>
    </source>
</evidence>
<comment type="catalytic activity">
    <reaction evidence="14">
        <text>Preferential cleavage: (Ac)2-L-Lys-D-Ala-|-D-Ala. Also transpeptidation of peptidyl-alanyl moieties that are N-acyl substituents of D-alanine.</text>
        <dbReference type="EC" id="3.4.16.4"/>
    </reaction>
</comment>
<dbReference type="InterPro" id="IPR050515">
    <property type="entry name" value="Beta-lactam/transpept"/>
</dbReference>
<feature type="transmembrane region" description="Helical" evidence="14">
    <location>
        <begin position="18"/>
        <end position="38"/>
    </location>
</feature>
<keyword evidence="14" id="KW-0862">Zinc</keyword>
<dbReference type="PANTHER" id="PTHR30627">
    <property type="entry name" value="PEPTIDOGLYCAN D,D-TRANSPEPTIDASE"/>
    <property type="match status" value="1"/>
</dbReference>
<dbReference type="InterPro" id="IPR012338">
    <property type="entry name" value="Beta-lactam/transpept-like"/>
</dbReference>
<name>A0ABT1AEK1_9RALS</name>
<feature type="region of interest" description="Disordered" evidence="15">
    <location>
        <begin position="756"/>
        <end position="814"/>
    </location>
</feature>
<feature type="binding site" evidence="14">
    <location>
        <position position="379"/>
    </location>
    <ligand>
        <name>Zn(2+)</name>
        <dbReference type="ChEBI" id="CHEBI:29105"/>
    </ligand>
</feature>
<organism evidence="18 19">
    <name type="scientific">Ralstonia soli</name>
    <dbReference type="NCBI Taxonomy" id="2953896"/>
    <lineage>
        <taxon>Bacteria</taxon>
        <taxon>Pseudomonadati</taxon>
        <taxon>Pseudomonadota</taxon>
        <taxon>Betaproteobacteria</taxon>
        <taxon>Burkholderiales</taxon>
        <taxon>Burkholderiaceae</taxon>
        <taxon>Ralstonia</taxon>
    </lineage>
</organism>
<feature type="active site" description="Acyl-ester intermediate" evidence="14">
    <location>
        <position position="342"/>
    </location>
</feature>
<comment type="pathway">
    <text evidence="14">Cell wall biogenesis; peptidoglycan biosynthesis.</text>
</comment>